<dbReference type="InterPro" id="IPR027417">
    <property type="entry name" value="P-loop_NTPase"/>
</dbReference>
<dbReference type="AlphaFoldDB" id="A0A1G6Q738"/>
<dbReference type="STRING" id="1271860.SAMN05216174_10594"/>
<keyword evidence="2" id="KW-0418">Kinase</keyword>
<organism evidence="2 3">
    <name type="scientific">Actinokineospora iranica</name>
    <dbReference type="NCBI Taxonomy" id="1271860"/>
    <lineage>
        <taxon>Bacteria</taxon>
        <taxon>Bacillati</taxon>
        <taxon>Actinomycetota</taxon>
        <taxon>Actinomycetes</taxon>
        <taxon>Pseudonocardiales</taxon>
        <taxon>Pseudonocardiaceae</taxon>
        <taxon>Actinokineospora</taxon>
    </lineage>
</organism>
<dbReference type="GO" id="GO:0005524">
    <property type="term" value="F:ATP binding"/>
    <property type="evidence" value="ECO:0007669"/>
    <property type="project" value="InterPro"/>
</dbReference>
<reference evidence="3" key="1">
    <citation type="submission" date="2016-10" db="EMBL/GenBank/DDBJ databases">
        <authorList>
            <person name="Varghese N."/>
            <person name="Submissions S."/>
        </authorList>
    </citation>
    <scope>NUCLEOTIDE SEQUENCE [LARGE SCALE GENOMIC DNA]</scope>
    <source>
        <strain evidence="3">IBRC-M 10403</strain>
    </source>
</reference>
<protein>
    <submittedName>
        <fullName evidence="2">Phosphoribulokinase / Uridine kinase family protein</fullName>
    </submittedName>
</protein>
<evidence type="ECO:0000313" key="2">
    <source>
        <dbReference type="EMBL" id="SDC87415.1"/>
    </source>
</evidence>
<dbReference type="OrthoDB" id="3192509at2"/>
<proteinExistence type="predicted"/>
<dbReference type="Proteomes" id="UP000199501">
    <property type="component" value="Unassembled WGS sequence"/>
</dbReference>
<keyword evidence="2" id="KW-0808">Transferase</keyword>
<gene>
    <name evidence="2" type="ORF">SAMN05216174_10594</name>
</gene>
<keyword evidence="3" id="KW-1185">Reference proteome</keyword>
<accession>A0A1G6Q738</accession>
<dbReference type="PANTHER" id="PTHR10285">
    <property type="entry name" value="URIDINE KINASE"/>
    <property type="match status" value="1"/>
</dbReference>
<sequence length="205" mass="22797">MRRDATYGELVKRAAALAVPGERRLLGICGSPGSGKSTLAARLVADLGDRAALVAMDGFHLAQRELDRLGRADRKGAPDTFDADGYADLLRKLRTTRDRTVYAPEFRREIEEPIANAVPVSCDVALVVTEGNYLLLWPDVRALLDEVWYLDPGDELRRKRLLDRHLAYGKSPEQAYDRTYGSDERNATLVAATGRMADLVLRKIE</sequence>
<dbReference type="Gene3D" id="3.40.50.300">
    <property type="entry name" value="P-loop containing nucleotide triphosphate hydrolases"/>
    <property type="match status" value="1"/>
</dbReference>
<dbReference type="EMBL" id="FMZZ01000005">
    <property type="protein sequence ID" value="SDC87415.1"/>
    <property type="molecule type" value="Genomic_DNA"/>
</dbReference>
<dbReference type="InterPro" id="IPR006083">
    <property type="entry name" value="PRK/URK"/>
</dbReference>
<evidence type="ECO:0000259" key="1">
    <source>
        <dbReference type="Pfam" id="PF00485"/>
    </source>
</evidence>
<dbReference type="Pfam" id="PF00485">
    <property type="entry name" value="PRK"/>
    <property type="match status" value="1"/>
</dbReference>
<dbReference type="NCBIfam" id="NF006743">
    <property type="entry name" value="PRK09270.1-2"/>
    <property type="match status" value="1"/>
</dbReference>
<evidence type="ECO:0000313" key="3">
    <source>
        <dbReference type="Proteomes" id="UP000199501"/>
    </source>
</evidence>
<dbReference type="GO" id="GO:0016301">
    <property type="term" value="F:kinase activity"/>
    <property type="evidence" value="ECO:0007669"/>
    <property type="project" value="UniProtKB-KW"/>
</dbReference>
<name>A0A1G6Q738_9PSEU</name>
<feature type="domain" description="Phosphoribulokinase/uridine kinase" evidence="1">
    <location>
        <begin position="26"/>
        <end position="200"/>
    </location>
</feature>
<dbReference type="SUPFAM" id="SSF52540">
    <property type="entry name" value="P-loop containing nucleoside triphosphate hydrolases"/>
    <property type="match status" value="1"/>
</dbReference>
<dbReference type="RefSeq" id="WP_091450156.1">
    <property type="nucleotide sequence ID" value="NZ_FMZZ01000005.1"/>
</dbReference>